<dbReference type="SUPFAM" id="SSF52266">
    <property type="entry name" value="SGNH hydrolase"/>
    <property type="match status" value="1"/>
</dbReference>
<dbReference type="PANTHER" id="PTHR45648">
    <property type="entry name" value="GDSL LIPASE/ACYLHYDROLASE FAMILY PROTEIN (AFU_ORTHOLOGUE AFUA_4G14700)"/>
    <property type="match status" value="1"/>
</dbReference>
<dbReference type="InterPro" id="IPR051058">
    <property type="entry name" value="GDSL_Est/Lipase"/>
</dbReference>
<dbReference type="HOGENOM" id="CLU_015101_1_0_1"/>
<accession>K5W5T3</accession>
<dbReference type="Proteomes" id="UP000008370">
    <property type="component" value="Unassembled WGS sequence"/>
</dbReference>
<gene>
    <name evidence="3" type="ORF">PHACADRAFT_258413</name>
</gene>
<dbReference type="EMBL" id="JH930473">
    <property type="protein sequence ID" value="EKM54515.1"/>
    <property type="molecule type" value="Genomic_DNA"/>
</dbReference>
<dbReference type="RefSeq" id="XP_007397206.1">
    <property type="nucleotide sequence ID" value="XM_007397144.1"/>
</dbReference>
<keyword evidence="4" id="KW-1185">Reference proteome</keyword>
<evidence type="ECO:0000313" key="3">
    <source>
        <dbReference type="EMBL" id="EKM54515.1"/>
    </source>
</evidence>
<name>K5W5T3_PHACS</name>
<dbReference type="KEGG" id="pco:PHACADRAFT_258413"/>
<proteinExistence type="predicted"/>
<evidence type="ECO:0000313" key="4">
    <source>
        <dbReference type="Proteomes" id="UP000008370"/>
    </source>
</evidence>
<reference evidence="3 4" key="1">
    <citation type="journal article" date="2012" name="BMC Genomics">
        <title>Comparative genomics of the white-rot fungi, Phanerochaete carnosa and P. chrysosporium, to elucidate the genetic basis of the distinct wood types they colonize.</title>
        <authorList>
            <person name="Suzuki H."/>
            <person name="MacDonald J."/>
            <person name="Syed K."/>
            <person name="Salamov A."/>
            <person name="Hori C."/>
            <person name="Aerts A."/>
            <person name="Henrissat B."/>
            <person name="Wiebenga A."/>
            <person name="vanKuyk P.A."/>
            <person name="Barry K."/>
            <person name="Lindquist E."/>
            <person name="LaButti K."/>
            <person name="Lapidus A."/>
            <person name="Lucas S."/>
            <person name="Coutinho P."/>
            <person name="Gong Y."/>
            <person name="Samejima M."/>
            <person name="Mahadevan R."/>
            <person name="Abou-Zaid M."/>
            <person name="de Vries R.P."/>
            <person name="Igarashi K."/>
            <person name="Yadav J.S."/>
            <person name="Grigoriev I.V."/>
            <person name="Master E.R."/>
        </authorList>
    </citation>
    <scope>NUCLEOTIDE SEQUENCE [LARGE SCALE GENOMIC DNA]</scope>
    <source>
        <strain evidence="3 4">HHB-10118-sp</strain>
    </source>
</reference>
<evidence type="ECO:0000256" key="1">
    <source>
        <dbReference type="ARBA" id="ARBA00022801"/>
    </source>
</evidence>
<dbReference type="GeneID" id="18917107"/>
<dbReference type="Gene3D" id="3.40.50.1110">
    <property type="entry name" value="SGNH hydrolase"/>
    <property type="match status" value="1"/>
</dbReference>
<dbReference type="PANTHER" id="PTHR45648:SF22">
    <property type="entry name" value="GDSL LIPASE_ACYLHYDROLASE FAMILY PROTEIN (AFU_ORTHOLOGUE AFUA_4G14700)"/>
    <property type="match status" value="1"/>
</dbReference>
<dbReference type="Pfam" id="PF00657">
    <property type="entry name" value="Lipase_GDSL"/>
    <property type="match status" value="1"/>
</dbReference>
<sequence>MITFSFTLLVAAVGLVSAAQRGPLPGQIKNLVTFGDDDALRMQVSTGDNATAWPIFAAQDGGFKLFPFARSGATCSNNITLRPFPSVFESQLPLYFTEVNNGSLRLNSEETIYTLWIGTNDVGANSLIVGQGTPGATVVNTTTCAVNWVKTLYESGARNFLFQNMIPLQKTILYSADSYPNRYWTLERNTTEWSVFMTELTNAGNAISRALLELLAPTLPGAHVGYFDSYQFFEDMLSNPGKFLNGTVPPNTTGAINHCVFALNASTSDPGNCTVATGSARDSFFWYDELHPSEQTDRNVGKAIAAAAKRTSEQYTTWFS</sequence>
<keyword evidence="1" id="KW-0378">Hydrolase</keyword>
<evidence type="ECO:0000256" key="2">
    <source>
        <dbReference type="SAM" id="SignalP"/>
    </source>
</evidence>
<keyword evidence="2" id="KW-0732">Signal</keyword>
<dbReference type="InParanoid" id="K5W5T3"/>
<dbReference type="GO" id="GO:0016788">
    <property type="term" value="F:hydrolase activity, acting on ester bonds"/>
    <property type="evidence" value="ECO:0007669"/>
    <property type="project" value="InterPro"/>
</dbReference>
<protein>
    <submittedName>
        <fullName evidence="3">Carbohydrate esterase family 16 protein</fullName>
    </submittedName>
</protein>
<dbReference type="OrthoDB" id="1600564at2759"/>
<dbReference type="InterPro" id="IPR001087">
    <property type="entry name" value="GDSL"/>
</dbReference>
<dbReference type="InterPro" id="IPR036514">
    <property type="entry name" value="SGNH_hydro_sf"/>
</dbReference>
<dbReference type="AlphaFoldDB" id="K5W5T3"/>
<organism evidence="3 4">
    <name type="scientific">Phanerochaete carnosa (strain HHB-10118-sp)</name>
    <name type="common">White-rot fungus</name>
    <name type="synonym">Peniophora carnosa</name>
    <dbReference type="NCBI Taxonomy" id="650164"/>
    <lineage>
        <taxon>Eukaryota</taxon>
        <taxon>Fungi</taxon>
        <taxon>Dikarya</taxon>
        <taxon>Basidiomycota</taxon>
        <taxon>Agaricomycotina</taxon>
        <taxon>Agaricomycetes</taxon>
        <taxon>Polyporales</taxon>
        <taxon>Phanerochaetaceae</taxon>
        <taxon>Phanerochaete</taxon>
    </lineage>
</organism>
<feature type="chain" id="PRO_5003885353" evidence="2">
    <location>
        <begin position="19"/>
        <end position="320"/>
    </location>
</feature>
<feature type="signal peptide" evidence="2">
    <location>
        <begin position="1"/>
        <end position="18"/>
    </location>
</feature>